<name>A0AAN8MMG9_9PEZI</name>
<evidence type="ECO:0000313" key="9">
    <source>
        <dbReference type="Proteomes" id="UP001313282"/>
    </source>
</evidence>
<comment type="subcellular location">
    <subcellularLocation>
        <location evidence="2">Chromosome</location>
    </subcellularLocation>
    <subcellularLocation>
        <location evidence="1">Nucleus</location>
    </subcellularLocation>
</comment>
<dbReference type="InterPro" id="IPR036570">
    <property type="entry name" value="HORMA_dom_sf"/>
</dbReference>
<gene>
    <name evidence="8" type="primary">HOP1</name>
    <name evidence="8" type="ORF">TWF718_008002</name>
</gene>
<dbReference type="EMBL" id="JAVHNR010000005">
    <property type="protein sequence ID" value="KAK6342605.1"/>
    <property type="molecule type" value="Genomic_DNA"/>
</dbReference>
<evidence type="ECO:0000256" key="5">
    <source>
        <dbReference type="ARBA" id="ARBA00023254"/>
    </source>
</evidence>
<dbReference type="SUPFAM" id="SSF56019">
    <property type="entry name" value="The spindle assembly checkpoint protein mad2"/>
    <property type="match status" value="1"/>
</dbReference>
<keyword evidence="5" id="KW-0469">Meiosis</keyword>
<dbReference type="GO" id="GO:0005634">
    <property type="term" value="C:nucleus"/>
    <property type="evidence" value="ECO:0007669"/>
    <property type="project" value="UniProtKB-SubCell"/>
</dbReference>
<feature type="compositionally biased region" description="Polar residues" evidence="6">
    <location>
        <begin position="115"/>
        <end position="130"/>
    </location>
</feature>
<dbReference type="Gene3D" id="3.30.900.10">
    <property type="entry name" value="HORMA domain"/>
    <property type="match status" value="1"/>
</dbReference>
<keyword evidence="4" id="KW-0539">Nucleus</keyword>
<evidence type="ECO:0000256" key="4">
    <source>
        <dbReference type="ARBA" id="ARBA00023242"/>
    </source>
</evidence>
<feature type="region of interest" description="Disordered" evidence="6">
    <location>
        <begin position="649"/>
        <end position="723"/>
    </location>
</feature>
<dbReference type="Proteomes" id="UP001313282">
    <property type="component" value="Unassembled WGS sequence"/>
</dbReference>
<dbReference type="InterPro" id="IPR003511">
    <property type="entry name" value="HORMA_dom"/>
</dbReference>
<feature type="compositionally biased region" description="Polar residues" evidence="6">
    <location>
        <begin position="674"/>
        <end position="690"/>
    </location>
</feature>
<sequence>MPVSQLQKARPQQWPQSSQKLQVQDGGPALVQAAIIDPKVPLDSDQPEAVLAVEQQSQKVVQDLINAAIGCITYLRYRHHFHYPTLSEKQTDKTNPRGLIPEKSFCDMSYGGTANAHQPQPQSGTVIQGSGKTGRKKESGTRVKQIRRGFSSEADTLLDLIERGIFDALGKGYLKAFQLAVFLDIERPDIIQEAYTFSVNYHKKDSGNSVGVKDITISTAIHNGTTCDQSTELLDLVQINRSVRALIRRLIVVTQNLDLLPENRYLTIRLYHTSDAPGNWTPPMFTQSTGKPLWFDNDVSSALSDEVFGTMETGLHTVQVRVTSGKRPFSEVRTEVSDPEDGAPNPPKRQCPGVPVGAHNFIEFAPAKDHPPRYGGGTCLSSQDSFSSEGRGITRRPVPIPTLAHGVTDGPPFETVTVGTAQTGQLYTQGTGGACSSDRDKMFQEESMSSSFELRKSASVVPSLRLGESKLEEMLKKARGVGQDGGWKRQSGGSQIRCECGGETENMDTIQCDSCDGWQHCECYGFVGNSDPRIGDMHMCYTCLLGENEPYLLREMKSFTIARRIVWCLMRSSLGKTCHDIMKTIGIESLQQSAVMGILSILVEQGYICIFNPRKIATKRSPNKYRIVETTGALKSVEENLLDPLVNISHHYEPPETPSKTNPRWESAQEKQGSETLRFGSPTNVDGSQEQVEETHEPAVAETPKSAIKTSDMENHLKAGNWS</sequence>
<dbReference type="InterPro" id="IPR051294">
    <property type="entry name" value="HORMA_MeioticProgression"/>
</dbReference>
<dbReference type="PANTHER" id="PTHR48225:SF7">
    <property type="entry name" value="MEIOSIS-SPECIFIC PROTEIN HOP1"/>
    <property type="match status" value="1"/>
</dbReference>
<evidence type="ECO:0000256" key="3">
    <source>
        <dbReference type="ARBA" id="ARBA00022454"/>
    </source>
</evidence>
<feature type="region of interest" description="Disordered" evidence="6">
    <location>
        <begin position="328"/>
        <end position="349"/>
    </location>
</feature>
<evidence type="ECO:0000256" key="2">
    <source>
        <dbReference type="ARBA" id="ARBA00004286"/>
    </source>
</evidence>
<proteinExistence type="predicted"/>
<dbReference type="GO" id="GO:0005694">
    <property type="term" value="C:chromosome"/>
    <property type="evidence" value="ECO:0007669"/>
    <property type="project" value="UniProtKB-SubCell"/>
</dbReference>
<protein>
    <submittedName>
        <fullName evidence="8">DNA binding protein</fullName>
    </submittedName>
</protein>
<reference evidence="8 9" key="1">
    <citation type="submission" date="2019-10" db="EMBL/GenBank/DDBJ databases">
        <authorList>
            <person name="Palmer J.M."/>
        </authorList>
    </citation>
    <scope>NUCLEOTIDE SEQUENCE [LARGE SCALE GENOMIC DNA]</scope>
    <source>
        <strain evidence="8 9">TWF718</strain>
    </source>
</reference>
<dbReference type="GO" id="GO:0051598">
    <property type="term" value="P:meiotic recombination checkpoint signaling"/>
    <property type="evidence" value="ECO:0007669"/>
    <property type="project" value="TreeGrafter"/>
</dbReference>
<feature type="domain" description="HORMA" evidence="7">
    <location>
        <begin position="76"/>
        <end position="322"/>
    </location>
</feature>
<keyword evidence="9" id="KW-1185">Reference proteome</keyword>
<feature type="region of interest" description="Disordered" evidence="6">
    <location>
        <begin position="382"/>
        <end position="410"/>
    </location>
</feature>
<keyword evidence="3" id="KW-0158">Chromosome</keyword>
<dbReference type="PROSITE" id="PS50815">
    <property type="entry name" value="HORMA"/>
    <property type="match status" value="1"/>
</dbReference>
<dbReference type="SUPFAM" id="SSF57903">
    <property type="entry name" value="FYVE/PHD zinc finger"/>
    <property type="match status" value="1"/>
</dbReference>
<dbReference type="GO" id="GO:0007130">
    <property type="term" value="P:synaptonemal complex assembly"/>
    <property type="evidence" value="ECO:0007669"/>
    <property type="project" value="TreeGrafter"/>
</dbReference>
<evidence type="ECO:0000313" key="8">
    <source>
        <dbReference type="EMBL" id="KAK6342605.1"/>
    </source>
</evidence>
<dbReference type="InterPro" id="IPR013083">
    <property type="entry name" value="Znf_RING/FYVE/PHD"/>
</dbReference>
<evidence type="ECO:0000256" key="1">
    <source>
        <dbReference type="ARBA" id="ARBA00004123"/>
    </source>
</evidence>
<organism evidence="8 9">
    <name type="scientific">Orbilia javanica</name>
    <dbReference type="NCBI Taxonomy" id="47235"/>
    <lineage>
        <taxon>Eukaryota</taxon>
        <taxon>Fungi</taxon>
        <taxon>Dikarya</taxon>
        <taxon>Ascomycota</taxon>
        <taxon>Pezizomycotina</taxon>
        <taxon>Orbiliomycetes</taxon>
        <taxon>Orbiliales</taxon>
        <taxon>Orbiliaceae</taxon>
        <taxon>Orbilia</taxon>
    </lineage>
</organism>
<dbReference type="InterPro" id="IPR011011">
    <property type="entry name" value="Znf_FYVE_PHD"/>
</dbReference>
<comment type="caution">
    <text evidence="8">The sequence shown here is derived from an EMBL/GenBank/DDBJ whole genome shotgun (WGS) entry which is preliminary data.</text>
</comment>
<dbReference type="AlphaFoldDB" id="A0AAN8MMG9"/>
<dbReference type="Pfam" id="PF02301">
    <property type="entry name" value="HORMA"/>
    <property type="match status" value="1"/>
</dbReference>
<evidence type="ECO:0000256" key="6">
    <source>
        <dbReference type="SAM" id="MobiDB-lite"/>
    </source>
</evidence>
<accession>A0AAN8MMG9</accession>
<feature type="region of interest" description="Disordered" evidence="6">
    <location>
        <begin position="110"/>
        <end position="143"/>
    </location>
</feature>
<dbReference type="Gene3D" id="3.30.40.10">
    <property type="entry name" value="Zinc/RING finger domain, C3HC4 (zinc finger)"/>
    <property type="match status" value="1"/>
</dbReference>
<dbReference type="PANTHER" id="PTHR48225">
    <property type="entry name" value="HORMA DOMAIN-CONTAINING PROTEIN 1"/>
    <property type="match status" value="1"/>
</dbReference>
<evidence type="ECO:0000259" key="7">
    <source>
        <dbReference type="PROSITE" id="PS50815"/>
    </source>
</evidence>